<dbReference type="InterPro" id="IPR052587">
    <property type="entry name" value="TELO2-interacting_protein_1"/>
</dbReference>
<dbReference type="PANTHER" id="PTHR18460:SF3">
    <property type="entry name" value="TELO2-INTERACTING PROTEIN 1 HOMOLOG"/>
    <property type="match status" value="1"/>
</dbReference>
<accession>A0A9I9DZC4</accession>
<dbReference type="Gramene" id="MELO3C025974.2.1">
    <property type="protein sequence ID" value="MELO3C025974.2.1"/>
    <property type="gene ID" value="MELO3C025974.2"/>
</dbReference>
<dbReference type="EnsemblPlants" id="MELO3C025974.2.1">
    <property type="protein sequence ID" value="MELO3C025974.2.1"/>
    <property type="gene ID" value="MELO3C025974.2"/>
</dbReference>
<dbReference type="Pfam" id="PF21547">
    <property type="entry name" value="TTI1"/>
    <property type="match status" value="1"/>
</dbReference>
<organism evidence="1">
    <name type="scientific">Cucumis melo</name>
    <name type="common">Muskmelon</name>
    <dbReference type="NCBI Taxonomy" id="3656"/>
    <lineage>
        <taxon>Eukaryota</taxon>
        <taxon>Viridiplantae</taxon>
        <taxon>Streptophyta</taxon>
        <taxon>Embryophyta</taxon>
        <taxon>Tracheophyta</taxon>
        <taxon>Spermatophyta</taxon>
        <taxon>Magnoliopsida</taxon>
        <taxon>eudicotyledons</taxon>
        <taxon>Gunneridae</taxon>
        <taxon>Pentapetalae</taxon>
        <taxon>rosids</taxon>
        <taxon>fabids</taxon>
        <taxon>Cucurbitales</taxon>
        <taxon>Cucurbitaceae</taxon>
        <taxon>Benincaseae</taxon>
        <taxon>Cucumis</taxon>
    </lineage>
</organism>
<dbReference type="AlphaFoldDB" id="A0A9I9DZC4"/>
<dbReference type="PANTHER" id="PTHR18460">
    <property type="entry name" value="TEL2 INTERACTING PROTEIN 1 TTI1 FAMILY MEMBER"/>
    <property type="match status" value="1"/>
</dbReference>
<sequence>MPSAGEDDISLHFFRDTAMLHQVIIEGIGIFSICLGKYFSSCGFLHSSLYLLLENLISSNGEVRSTSDAILHVLSSSSGYPTVRNLVLENADYVIDSICRQLRHLDLNPHVPNVLAAILSYIGIAHEILPLLEEPMHKVSLELEILRRHQHPNLTGPFLKVTSELCISTLC</sequence>
<evidence type="ECO:0000313" key="1">
    <source>
        <dbReference type="EnsemblPlants" id="MELO3C025974.2.1"/>
    </source>
</evidence>
<reference evidence="1" key="1">
    <citation type="submission" date="2023-03" db="UniProtKB">
        <authorList>
            <consortium name="EnsemblPlants"/>
        </authorList>
    </citation>
    <scope>IDENTIFICATION</scope>
</reference>
<dbReference type="GO" id="GO:0005737">
    <property type="term" value="C:cytoplasm"/>
    <property type="evidence" value="ECO:0007669"/>
    <property type="project" value="TreeGrafter"/>
</dbReference>
<protein>
    <submittedName>
        <fullName evidence="1">Uncharacterized protein</fullName>
    </submittedName>
</protein>
<dbReference type="InterPro" id="IPR049362">
    <property type="entry name" value="TTI1_rpt"/>
</dbReference>
<name>A0A9I9DZC4_CUCME</name>
<proteinExistence type="predicted"/>